<keyword evidence="1" id="KW-0812">Transmembrane</keyword>
<evidence type="ECO:0000313" key="2">
    <source>
        <dbReference type="EMBL" id="KAJ8563480.1"/>
    </source>
</evidence>
<organism evidence="2 3">
    <name type="scientific">Anisodus acutangulus</name>
    <dbReference type="NCBI Taxonomy" id="402998"/>
    <lineage>
        <taxon>Eukaryota</taxon>
        <taxon>Viridiplantae</taxon>
        <taxon>Streptophyta</taxon>
        <taxon>Embryophyta</taxon>
        <taxon>Tracheophyta</taxon>
        <taxon>Spermatophyta</taxon>
        <taxon>Magnoliopsida</taxon>
        <taxon>eudicotyledons</taxon>
        <taxon>Gunneridae</taxon>
        <taxon>Pentapetalae</taxon>
        <taxon>asterids</taxon>
        <taxon>lamiids</taxon>
        <taxon>Solanales</taxon>
        <taxon>Solanaceae</taxon>
        <taxon>Solanoideae</taxon>
        <taxon>Hyoscyameae</taxon>
        <taxon>Anisodus</taxon>
    </lineage>
</organism>
<name>A0A9Q1RMK6_9SOLA</name>
<feature type="transmembrane region" description="Helical" evidence="1">
    <location>
        <begin position="68"/>
        <end position="86"/>
    </location>
</feature>
<keyword evidence="1" id="KW-1133">Transmembrane helix</keyword>
<protein>
    <submittedName>
        <fullName evidence="2">Uncharacterized protein</fullName>
    </submittedName>
</protein>
<sequence length="102" mass="12153">MTVFRSVFIILLVVVVSLVRLHSVIRFSPFPPIWSSPNIGERRHTDREENNSVTHSFSFKVFNFLPRVFNGDLAFIFCFRFIFIFNSQLQHIKQKRWKGHNL</sequence>
<accession>A0A9Q1RMK6</accession>
<keyword evidence="1" id="KW-0472">Membrane</keyword>
<dbReference type="Proteomes" id="UP001152561">
    <property type="component" value="Unassembled WGS sequence"/>
</dbReference>
<dbReference type="EMBL" id="JAJAGQ010000005">
    <property type="protein sequence ID" value="KAJ8563480.1"/>
    <property type="molecule type" value="Genomic_DNA"/>
</dbReference>
<dbReference type="AlphaFoldDB" id="A0A9Q1RMK6"/>
<proteinExistence type="predicted"/>
<evidence type="ECO:0000256" key="1">
    <source>
        <dbReference type="SAM" id="Phobius"/>
    </source>
</evidence>
<gene>
    <name evidence="2" type="ORF">K7X08_031932</name>
</gene>
<evidence type="ECO:0000313" key="3">
    <source>
        <dbReference type="Proteomes" id="UP001152561"/>
    </source>
</evidence>
<comment type="caution">
    <text evidence="2">The sequence shown here is derived from an EMBL/GenBank/DDBJ whole genome shotgun (WGS) entry which is preliminary data.</text>
</comment>
<reference evidence="3" key="1">
    <citation type="journal article" date="2023" name="Proc. Natl. Acad. Sci. U.S.A.">
        <title>Genomic and structural basis for evolution of tropane alkaloid biosynthesis.</title>
        <authorList>
            <person name="Wanga Y.-J."/>
            <person name="Taina T."/>
            <person name="Yua J.-Y."/>
            <person name="Lia J."/>
            <person name="Xua B."/>
            <person name="Chenc J."/>
            <person name="D'Auriad J.C."/>
            <person name="Huanga J.-P."/>
            <person name="Huanga S.-X."/>
        </authorList>
    </citation>
    <scope>NUCLEOTIDE SEQUENCE [LARGE SCALE GENOMIC DNA]</scope>
    <source>
        <strain evidence="3">cv. KIB-2019</strain>
    </source>
</reference>
<keyword evidence="3" id="KW-1185">Reference proteome</keyword>